<name>A0A9K3Q2I5_9STRA</name>
<dbReference type="AlphaFoldDB" id="A0A9K3Q2I5"/>
<feature type="compositionally biased region" description="Low complexity" evidence="1">
    <location>
        <begin position="315"/>
        <end position="325"/>
    </location>
</feature>
<sequence>MEEKVDDTEATPAATATPPKQSSSSSSSLREFFEESCAKRGASSEDDKHTTNSGISSKASSSSGAENWANFELVTISASSTISFDRPPPSSNDCSSSTSFVVFESSWRAWLLGGNQTFNSNISTVSSVLVDDDDGWMSQLLPLRHHQERQQHANHHPKIPPLQRNPRDCTIHHRFQADPGLLFERSGVSHYHHYQAAYVANATSSETSNFDSEHHLSNEEWIAQRRRRDGNLRRRYQQEVERMLGLEQVVFSSSPEDTRNRTNLDQHQQQRFVRRIVADGQTLLSIDPQLENDASSSGTMDSEEHSSRPTGPETPSSSIVHSLSPSPSPTRPTQRFRARRLPITSQARREQFQHWSSSAVQRSLDVVLVPWRMVFRNDEDNTNNRNVDNHIALVMAEDDERSFSDDTSGRAISSDANSISQGDEAVNELPPWPSGRGWRPGQNDDSDGDNDERNGDSDESTGGTGYWSTGTAMETDYESSSLSGSIGCHDHREVDEEWEDGLMQFPSVEEEDPHQYEFMPTPEDPLFPDDPFSESF</sequence>
<feature type="region of interest" description="Disordered" evidence="1">
    <location>
        <begin position="284"/>
        <end position="338"/>
    </location>
</feature>
<keyword evidence="3" id="KW-1185">Reference proteome</keyword>
<gene>
    <name evidence="2" type="ORF">IV203_030793</name>
</gene>
<feature type="compositionally biased region" description="Basic and acidic residues" evidence="1">
    <location>
        <begin position="31"/>
        <end position="50"/>
    </location>
</feature>
<evidence type="ECO:0000313" key="3">
    <source>
        <dbReference type="Proteomes" id="UP000693970"/>
    </source>
</evidence>
<feature type="compositionally biased region" description="Polar residues" evidence="1">
    <location>
        <begin position="410"/>
        <end position="421"/>
    </location>
</feature>
<accession>A0A9K3Q2I5</accession>
<reference evidence="2" key="2">
    <citation type="submission" date="2021-04" db="EMBL/GenBank/DDBJ databases">
        <authorList>
            <person name="Podell S."/>
        </authorList>
    </citation>
    <scope>NUCLEOTIDE SEQUENCE</scope>
    <source>
        <strain evidence="2">Hildebrandi</strain>
    </source>
</reference>
<feature type="compositionally biased region" description="Low complexity" evidence="1">
    <location>
        <begin position="10"/>
        <end position="28"/>
    </location>
</feature>
<evidence type="ECO:0000313" key="2">
    <source>
        <dbReference type="EMBL" id="KAG7368050.1"/>
    </source>
</evidence>
<comment type="caution">
    <text evidence="2">The sequence shown here is derived from an EMBL/GenBank/DDBJ whole genome shotgun (WGS) entry which is preliminary data.</text>
</comment>
<reference evidence="2" key="1">
    <citation type="journal article" date="2021" name="Sci. Rep.">
        <title>Diploid genomic architecture of Nitzschia inconspicua, an elite biomass production diatom.</title>
        <authorList>
            <person name="Oliver A."/>
            <person name="Podell S."/>
            <person name="Pinowska A."/>
            <person name="Traller J.C."/>
            <person name="Smith S.R."/>
            <person name="McClure R."/>
            <person name="Beliaev A."/>
            <person name="Bohutskyi P."/>
            <person name="Hill E.A."/>
            <person name="Rabines A."/>
            <person name="Zheng H."/>
            <person name="Allen L.Z."/>
            <person name="Kuo A."/>
            <person name="Grigoriev I.V."/>
            <person name="Allen A.E."/>
            <person name="Hazlebeck D."/>
            <person name="Allen E.E."/>
        </authorList>
    </citation>
    <scope>NUCLEOTIDE SEQUENCE</scope>
    <source>
        <strain evidence="2">Hildebrandi</strain>
    </source>
</reference>
<feature type="region of interest" description="Disordered" evidence="1">
    <location>
        <begin position="400"/>
        <end position="536"/>
    </location>
</feature>
<organism evidence="2 3">
    <name type="scientific">Nitzschia inconspicua</name>
    <dbReference type="NCBI Taxonomy" id="303405"/>
    <lineage>
        <taxon>Eukaryota</taxon>
        <taxon>Sar</taxon>
        <taxon>Stramenopiles</taxon>
        <taxon>Ochrophyta</taxon>
        <taxon>Bacillariophyta</taxon>
        <taxon>Bacillariophyceae</taxon>
        <taxon>Bacillariophycidae</taxon>
        <taxon>Bacillariales</taxon>
        <taxon>Bacillariaceae</taxon>
        <taxon>Nitzschia</taxon>
    </lineage>
</organism>
<feature type="compositionally biased region" description="Low complexity" evidence="1">
    <location>
        <begin position="53"/>
        <end position="63"/>
    </location>
</feature>
<protein>
    <submittedName>
        <fullName evidence="2">Uncharacterized protein</fullName>
    </submittedName>
</protein>
<dbReference type="EMBL" id="JAGRRH010000006">
    <property type="protein sequence ID" value="KAG7368050.1"/>
    <property type="molecule type" value="Genomic_DNA"/>
</dbReference>
<proteinExistence type="predicted"/>
<evidence type="ECO:0000256" key="1">
    <source>
        <dbReference type="SAM" id="MobiDB-lite"/>
    </source>
</evidence>
<dbReference type="Proteomes" id="UP000693970">
    <property type="component" value="Unassembled WGS sequence"/>
</dbReference>
<feature type="region of interest" description="Disordered" evidence="1">
    <location>
        <begin position="1"/>
        <end position="63"/>
    </location>
</feature>